<dbReference type="OrthoDB" id="9812283at2"/>
<comment type="caution">
    <text evidence="2">The sequence shown here is derived from an EMBL/GenBank/DDBJ whole genome shotgun (WGS) entry which is preliminary data.</text>
</comment>
<accession>A0A5C8Z764</accession>
<organism evidence="2 3">
    <name type="scientific">Reinekea thalattae</name>
    <dbReference type="NCBI Taxonomy" id="2593301"/>
    <lineage>
        <taxon>Bacteria</taxon>
        <taxon>Pseudomonadati</taxon>
        <taxon>Pseudomonadota</taxon>
        <taxon>Gammaproteobacteria</taxon>
        <taxon>Oceanospirillales</taxon>
        <taxon>Saccharospirillaceae</taxon>
        <taxon>Reinekea</taxon>
    </lineage>
</organism>
<proteinExistence type="predicted"/>
<reference evidence="2 3" key="1">
    <citation type="submission" date="2019-07" db="EMBL/GenBank/DDBJ databases">
        <title>Reinekea sp. strain SSH23 genome sequencing and assembly.</title>
        <authorList>
            <person name="Kim I."/>
        </authorList>
    </citation>
    <scope>NUCLEOTIDE SEQUENCE [LARGE SCALE GENOMIC DNA]</scope>
    <source>
        <strain evidence="2 3">SSH23</strain>
    </source>
</reference>
<dbReference type="AlphaFoldDB" id="A0A5C8Z764"/>
<sequence length="397" mass="46233">MTDKFNLLDVYEQNLNFLIGAGASYGFLPTLALKIKDEDGNNCTFETLAKKYESDDQVKTLLFMHYYNTCIKPGLLVQEGCDEEKQGVTDQYKLFMKTLIQLLNRQKSNSKRANIFTTNYDNCFESASEELLISKEERFYVNDGGSGFQRRIFNIESFNHRIVNRSFSDRYDQYIPQINLLHAHGSINWEKGEADGEIIINYGDCEFYFDFSDDEKELLSAFKDIVENDEKIVAAIDSFKRDNDLEVLDISSFWGNYNKIPIVNPTKWKFHETVFEETYYQILRHLSYELERPNSVLITFGFSFADEHILSLVKRSLSNPSLTLYVSCFNQYEYKSMQKKFEGFSNVQFIYSDEGDMDFARFNSTRFTVNQPKEELCESKSETPSEADHQIIQASSL</sequence>
<dbReference type="RefSeq" id="WP_147713191.1">
    <property type="nucleotide sequence ID" value="NZ_VKAD01000001.1"/>
</dbReference>
<feature type="region of interest" description="Disordered" evidence="1">
    <location>
        <begin position="376"/>
        <end position="397"/>
    </location>
</feature>
<evidence type="ECO:0000313" key="2">
    <source>
        <dbReference type="EMBL" id="TXR53792.1"/>
    </source>
</evidence>
<name>A0A5C8Z764_9GAMM</name>
<dbReference type="Proteomes" id="UP000321764">
    <property type="component" value="Unassembled WGS sequence"/>
</dbReference>
<keyword evidence="3" id="KW-1185">Reference proteome</keyword>
<evidence type="ECO:0000256" key="1">
    <source>
        <dbReference type="SAM" id="MobiDB-lite"/>
    </source>
</evidence>
<evidence type="ECO:0000313" key="3">
    <source>
        <dbReference type="Proteomes" id="UP000321764"/>
    </source>
</evidence>
<dbReference type="EMBL" id="VKAD01000001">
    <property type="protein sequence ID" value="TXR53792.1"/>
    <property type="molecule type" value="Genomic_DNA"/>
</dbReference>
<feature type="compositionally biased region" description="Basic and acidic residues" evidence="1">
    <location>
        <begin position="376"/>
        <end position="389"/>
    </location>
</feature>
<protein>
    <submittedName>
        <fullName evidence="2">Uncharacterized protein</fullName>
    </submittedName>
</protein>
<gene>
    <name evidence="2" type="ORF">FME95_04335</name>
</gene>
<dbReference type="Pfam" id="PF13289">
    <property type="entry name" value="SIR2_2"/>
    <property type="match status" value="1"/>
</dbReference>